<dbReference type="PROSITE" id="PS51257">
    <property type="entry name" value="PROKAR_LIPOPROTEIN"/>
    <property type="match status" value="1"/>
</dbReference>
<dbReference type="EMBL" id="JAUCBP010000001">
    <property type="protein sequence ID" value="MDM7859091.1"/>
    <property type="molecule type" value="Genomic_DNA"/>
</dbReference>
<evidence type="ECO:0008006" key="5">
    <source>
        <dbReference type="Google" id="ProtNLM"/>
    </source>
</evidence>
<evidence type="ECO:0000256" key="2">
    <source>
        <dbReference type="SAM" id="SignalP"/>
    </source>
</evidence>
<keyword evidence="2" id="KW-0732">Signal</keyword>
<name>A0ABT7SSC9_9ALTE</name>
<feature type="chain" id="PRO_5045526851" description="Secreted protein" evidence="2">
    <location>
        <begin position="26"/>
        <end position="98"/>
    </location>
</feature>
<gene>
    <name evidence="3" type="ORF">QTP81_00550</name>
</gene>
<feature type="region of interest" description="Disordered" evidence="1">
    <location>
        <begin position="75"/>
        <end position="98"/>
    </location>
</feature>
<protein>
    <recommendedName>
        <fullName evidence="5">Secreted protein</fullName>
    </recommendedName>
</protein>
<keyword evidence="4" id="KW-1185">Reference proteome</keyword>
<reference evidence="3 4" key="1">
    <citation type="submission" date="2023-06" db="EMBL/GenBank/DDBJ databases">
        <title>Alteromonas sp. ASW11-36 isolated from intertidal sand.</title>
        <authorList>
            <person name="Li Y."/>
        </authorList>
    </citation>
    <scope>NUCLEOTIDE SEQUENCE [LARGE SCALE GENOMIC DNA]</scope>
    <source>
        <strain evidence="3 4">ASW11-36</strain>
    </source>
</reference>
<proteinExistence type="predicted"/>
<sequence>MKTLTIKKPSNFVGLVGAIAITFLAGCQSSQTASTGPTGNSATAEDDDGVICKMERRVGSNMMTRVCRTAEQRAAQEEAGREGMLRLQRGSMTTNADG</sequence>
<comment type="caution">
    <text evidence="3">The sequence shown here is derived from an EMBL/GenBank/DDBJ whole genome shotgun (WGS) entry which is preliminary data.</text>
</comment>
<dbReference type="RefSeq" id="WP_289362991.1">
    <property type="nucleotide sequence ID" value="NZ_JAUCBP010000001.1"/>
</dbReference>
<evidence type="ECO:0000256" key="1">
    <source>
        <dbReference type="SAM" id="MobiDB-lite"/>
    </source>
</evidence>
<dbReference type="Proteomes" id="UP001234343">
    <property type="component" value="Unassembled WGS sequence"/>
</dbReference>
<feature type="compositionally biased region" description="Basic and acidic residues" evidence="1">
    <location>
        <begin position="75"/>
        <end position="84"/>
    </location>
</feature>
<evidence type="ECO:0000313" key="3">
    <source>
        <dbReference type="EMBL" id="MDM7859091.1"/>
    </source>
</evidence>
<feature type="signal peptide" evidence="2">
    <location>
        <begin position="1"/>
        <end position="25"/>
    </location>
</feature>
<organism evidence="3 4">
    <name type="scientific">Alteromonas arenosi</name>
    <dbReference type="NCBI Taxonomy" id="3055817"/>
    <lineage>
        <taxon>Bacteria</taxon>
        <taxon>Pseudomonadati</taxon>
        <taxon>Pseudomonadota</taxon>
        <taxon>Gammaproteobacteria</taxon>
        <taxon>Alteromonadales</taxon>
        <taxon>Alteromonadaceae</taxon>
        <taxon>Alteromonas/Salinimonas group</taxon>
        <taxon>Alteromonas</taxon>
    </lineage>
</organism>
<accession>A0ABT7SSC9</accession>
<evidence type="ECO:0000313" key="4">
    <source>
        <dbReference type="Proteomes" id="UP001234343"/>
    </source>
</evidence>